<comment type="caution">
    <text evidence="1">The sequence shown here is derived from an EMBL/GenBank/DDBJ whole genome shotgun (WGS) entry which is preliminary data.</text>
</comment>
<protein>
    <recommendedName>
        <fullName evidence="3">SprT-like domain-containing protein</fullName>
    </recommendedName>
</protein>
<dbReference type="EMBL" id="SMFM01000001">
    <property type="protein sequence ID" value="TDD78445.1"/>
    <property type="molecule type" value="Genomic_DNA"/>
</dbReference>
<evidence type="ECO:0000313" key="1">
    <source>
        <dbReference type="EMBL" id="TDD78445.1"/>
    </source>
</evidence>
<dbReference type="Proteomes" id="UP000295278">
    <property type="component" value="Unassembled WGS sequence"/>
</dbReference>
<reference evidence="1 2" key="1">
    <citation type="submission" date="2019-03" db="EMBL/GenBank/DDBJ databases">
        <title>Flavobacterium AT-3-2 sp. nov., isolated from arctic soil.</title>
        <authorList>
            <person name="Chaudhary D.K."/>
        </authorList>
    </citation>
    <scope>NUCLEOTIDE SEQUENCE [LARGE SCALE GENOMIC DNA]</scope>
    <source>
        <strain evidence="1 2">AT-3-2</strain>
    </source>
</reference>
<gene>
    <name evidence="1" type="ORF">E0F89_02080</name>
</gene>
<sequence length="246" mass="27954">MNIDKSSIKDVTEADKKFNSVYKALTDSPAFKNLFLDLFDNNNKRFNVKFEIIENLDNNTRKIDGFTIPPDLKGGPTLIQINKQILTSTGLRPKTNIEIAKTILHECIHAYLAIKGKYPDAGGSTIPGIENMTFAEVLKATRPSTGAQHDFMFKNMVPTMQKILAEIKDLVTSSTTRATVESIRLQPNFYTNPKNTTLWNWDDYFYYLSLIGLQDTEAFKISFPANTDKFELLLEYTAFGHKHLKN</sequence>
<name>A0A4R5B0A2_9FLAO</name>
<evidence type="ECO:0008006" key="3">
    <source>
        <dbReference type="Google" id="ProtNLM"/>
    </source>
</evidence>
<organism evidence="1 2">
    <name type="scientific">Flavobacterium caseinilyticum</name>
    <dbReference type="NCBI Taxonomy" id="2541732"/>
    <lineage>
        <taxon>Bacteria</taxon>
        <taxon>Pseudomonadati</taxon>
        <taxon>Bacteroidota</taxon>
        <taxon>Flavobacteriia</taxon>
        <taxon>Flavobacteriales</taxon>
        <taxon>Flavobacteriaceae</taxon>
        <taxon>Flavobacterium</taxon>
    </lineage>
</organism>
<dbReference type="AlphaFoldDB" id="A0A4R5B0A2"/>
<dbReference type="RefSeq" id="WP_131908203.1">
    <property type="nucleotide sequence ID" value="NZ_SMFM01000001.1"/>
</dbReference>
<proteinExistence type="predicted"/>
<evidence type="ECO:0000313" key="2">
    <source>
        <dbReference type="Proteomes" id="UP000295278"/>
    </source>
</evidence>
<keyword evidence="2" id="KW-1185">Reference proteome</keyword>
<accession>A0A4R5B0A2</accession>
<dbReference type="OrthoDB" id="1190041at2"/>